<organism evidence="1 2">
    <name type="scientific">Parascaris equorum</name>
    <name type="common">Equine roundworm</name>
    <dbReference type="NCBI Taxonomy" id="6256"/>
    <lineage>
        <taxon>Eukaryota</taxon>
        <taxon>Metazoa</taxon>
        <taxon>Ecdysozoa</taxon>
        <taxon>Nematoda</taxon>
        <taxon>Chromadorea</taxon>
        <taxon>Rhabditida</taxon>
        <taxon>Spirurina</taxon>
        <taxon>Ascaridomorpha</taxon>
        <taxon>Ascaridoidea</taxon>
        <taxon>Ascarididae</taxon>
        <taxon>Parascaris</taxon>
    </lineage>
</organism>
<evidence type="ECO:0000313" key="1">
    <source>
        <dbReference type="Proteomes" id="UP000887564"/>
    </source>
</evidence>
<evidence type="ECO:0000313" key="2">
    <source>
        <dbReference type="WBParaSite" id="PEQ_0001315401-mRNA-1"/>
    </source>
</evidence>
<dbReference type="WBParaSite" id="PEQ_0001315401-mRNA-1">
    <property type="protein sequence ID" value="PEQ_0001315401-mRNA-1"/>
    <property type="gene ID" value="PEQ_0001315401"/>
</dbReference>
<protein>
    <submittedName>
        <fullName evidence="2">Uncharacterized protein</fullName>
    </submittedName>
</protein>
<accession>A0A914S7I6</accession>
<dbReference type="Proteomes" id="UP000887564">
    <property type="component" value="Unplaced"/>
</dbReference>
<name>A0A914S7I6_PAREQ</name>
<proteinExistence type="predicted"/>
<reference evidence="2" key="1">
    <citation type="submission" date="2022-11" db="UniProtKB">
        <authorList>
            <consortium name="WormBaseParasite"/>
        </authorList>
    </citation>
    <scope>IDENTIFICATION</scope>
</reference>
<keyword evidence="1" id="KW-1185">Reference proteome</keyword>
<sequence length="372" mass="42475">MIGDLPPLDDDTLSKLTFAPVYKQVYIHSINTVPLDLLLQEQLDETVPVCTFVPKLNPLGCGATVTFVVDTTKVPVMDLSTDNLGEFIPVCLDRQDGHIYALISYYLAPGADVPPLPHGNSKNNQMAYVRKFPSEVVKRGVNVEEMSDDEVSEINVDESPAVQQNKFFAISDEEMSERIGQLTDAIHLTGIGAQMSFVVDSPRMPSSEIGNDNLGVWNAKEGKRMSVIKFFYDREGQRCSADNHDFCVVRRKYSHPYCDPPNSIARVIWQCKRSDGTFTRKRGQWNASQGRRMTMRKFFYNRDKMRCVEGEHDFVITRKTYVHPNAIPDGSVRKIIWQLSSEHGYSRLVLYIFVCLCWLDLYFFQEHFLVYA</sequence>
<dbReference type="AlphaFoldDB" id="A0A914S7I6"/>